<proteinExistence type="predicted"/>
<dbReference type="Gene3D" id="1.10.1670.40">
    <property type="match status" value="1"/>
</dbReference>
<dbReference type="InterPro" id="IPR011257">
    <property type="entry name" value="DNA_glycosylase"/>
</dbReference>
<comment type="catalytic activity">
    <reaction evidence="1">
        <text>Hydrolysis of alkylated DNA, releasing 3-methyladenine, 3-methylguanine, 7-methylguanine and 7-methyladenine.</text>
        <dbReference type="EC" id="3.2.2.21"/>
    </reaction>
</comment>
<dbReference type="SMART" id="SM00478">
    <property type="entry name" value="ENDO3c"/>
    <property type="match status" value="1"/>
</dbReference>
<evidence type="ECO:0000256" key="12">
    <source>
        <dbReference type="ARBA" id="ARBA00023163"/>
    </source>
</evidence>
<dbReference type="InterPro" id="IPR009057">
    <property type="entry name" value="Homeodomain-like_sf"/>
</dbReference>
<dbReference type="PROSITE" id="PS00041">
    <property type="entry name" value="HTH_ARAC_FAMILY_1"/>
    <property type="match status" value="1"/>
</dbReference>
<dbReference type="InterPro" id="IPR004026">
    <property type="entry name" value="Ada_DNA_repair_Zn-bd"/>
</dbReference>
<dbReference type="Gene3D" id="1.10.10.60">
    <property type="entry name" value="Homeodomain-like"/>
    <property type="match status" value="2"/>
</dbReference>
<keyword evidence="7" id="KW-0227">DNA damage</keyword>
<dbReference type="GO" id="GO:0005737">
    <property type="term" value="C:cytoplasm"/>
    <property type="evidence" value="ECO:0007669"/>
    <property type="project" value="TreeGrafter"/>
</dbReference>
<evidence type="ECO:0000256" key="9">
    <source>
        <dbReference type="ARBA" id="ARBA00023015"/>
    </source>
</evidence>
<dbReference type="OrthoDB" id="9785929at2"/>
<dbReference type="InterPro" id="IPR003265">
    <property type="entry name" value="HhH-GPD_domain"/>
</dbReference>
<dbReference type="GO" id="GO:0032259">
    <property type="term" value="P:methylation"/>
    <property type="evidence" value="ECO:0007669"/>
    <property type="project" value="UniProtKB-KW"/>
</dbReference>
<dbReference type="PANTHER" id="PTHR43003">
    <property type="entry name" value="DNA-3-METHYLADENINE GLYCOSYLASE"/>
    <property type="match status" value="1"/>
</dbReference>
<evidence type="ECO:0000256" key="4">
    <source>
        <dbReference type="ARBA" id="ARBA00022603"/>
    </source>
</evidence>
<evidence type="ECO:0000256" key="2">
    <source>
        <dbReference type="ARBA" id="ARBA00001947"/>
    </source>
</evidence>
<keyword evidence="9" id="KW-0805">Transcription regulation</keyword>
<name>A0A1H6XH13_9DEIO</name>
<dbReference type="GO" id="GO:0003700">
    <property type="term" value="F:DNA-binding transcription factor activity"/>
    <property type="evidence" value="ECO:0007669"/>
    <property type="project" value="InterPro"/>
</dbReference>
<dbReference type="AlphaFoldDB" id="A0A1H6XH13"/>
<dbReference type="EMBL" id="FNZA01000005">
    <property type="protein sequence ID" value="SEJ23875.1"/>
    <property type="molecule type" value="Genomic_DNA"/>
</dbReference>
<dbReference type="Pfam" id="PF02805">
    <property type="entry name" value="Ada_Zn_binding"/>
    <property type="match status" value="1"/>
</dbReference>
<keyword evidence="4" id="KW-0489">Methyltransferase</keyword>
<keyword evidence="10" id="KW-0238">DNA-binding</keyword>
<dbReference type="SMART" id="SM00342">
    <property type="entry name" value="HTH_ARAC"/>
    <property type="match status" value="1"/>
</dbReference>
<evidence type="ECO:0000256" key="7">
    <source>
        <dbReference type="ARBA" id="ARBA00022763"/>
    </source>
</evidence>
<dbReference type="InterPro" id="IPR035451">
    <property type="entry name" value="Ada-like_dom_sf"/>
</dbReference>
<dbReference type="GO" id="GO:0032993">
    <property type="term" value="C:protein-DNA complex"/>
    <property type="evidence" value="ECO:0007669"/>
    <property type="project" value="TreeGrafter"/>
</dbReference>
<dbReference type="Proteomes" id="UP000199223">
    <property type="component" value="Unassembled WGS sequence"/>
</dbReference>
<dbReference type="InterPro" id="IPR051912">
    <property type="entry name" value="Alkylbase_DNA_Glycosylase/TA"/>
</dbReference>
<feature type="domain" description="HTH araC/xylS-type" evidence="14">
    <location>
        <begin position="83"/>
        <end position="183"/>
    </location>
</feature>
<keyword evidence="5" id="KW-0808">Transferase</keyword>
<keyword evidence="12" id="KW-0804">Transcription</keyword>
<keyword evidence="13" id="KW-0234">DNA repair</keyword>
<dbReference type="PANTHER" id="PTHR43003:SF13">
    <property type="entry name" value="DNA-3-METHYLADENINE GLYCOSYLASE 2"/>
    <property type="match status" value="1"/>
</dbReference>
<evidence type="ECO:0000256" key="13">
    <source>
        <dbReference type="ARBA" id="ARBA00023204"/>
    </source>
</evidence>
<dbReference type="Pfam" id="PF00730">
    <property type="entry name" value="HhH-GPD"/>
    <property type="match status" value="1"/>
</dbReference>
<organism evidence="15 16">
    <name type="scientific">Deinococcus reticulitermitis</name>
    <dbReference type="NCBI Taxonomy" id="856736"/>
    <lineage>
        <taxon>Bacteria</taxon>
        <taxon>Thermotogati</taxon>
        <taxon>Deinococcota</taxon>
        <taxon>Deinococci</taxon>
        <taxon>Deinococcales</taxon>
        <taxon>Deinococcaceae</taxon>
        <taxon>Deinococcus</taxon>
    </lineage>
</organism>
<dbReference type="SUPFAM" id="SSF46689">
    <property type="entry name" value="Homeodomain-like"/>
    <property type="match status" value="1"/>
</dbReference>
<dbReference type="GO" id="GO:0008168">
    <property type="term" value="F:methyltransferase activity"/>
    <property type="evidence" value="ECO:0007669"/>
    <property type="project" value="UniProtKB-KW"/>
</dbReference>
<evidence type="ECO:0000313" key="16">
    <source>
        <dbReference type="Proteomes" id="UP000199223"/>
    </source>
</evidence>
<dbReference type="GO" id="GO:0043916">
    <property type="term" value="F:DNA-7-methylguanine glycosylase activity"/>
    <property type="evidence" value="ECO:0007669"/>
    <property type="project" value="TreeGrafter"/>
</dbReference>
<evidence type="ECO:0000256" key="10">
    <source>
        <dbReference type="ARBA" id="ARBA00023125"/>
    </source>
</evidence>
<comment type="cofactor">
    <cofactor evidence="2">
        <name>Zn(2+)</name>
        <dbReference type="ChEBI" id="CHEBI:29105"/>
    </cofactor>
</comment>
<dbReference type="EC" id="3.2.2.21" evidence="3"/>
<evidence type="ECO:0000256" key="11">
    <source>
        <dbReference type="ARBA" id="ARBA00023159"/>
    </source>
</evidence>
<dbReference type="Gene3D" id="3.40.10.10">
    <property type="entry name" value="DNA Methylphosphotriester Repair Domain"/>
    <property type="match status" value="1"/>
</dbReference>
<gene>
    <name evidence="15" type="ORF">SAMN04488058_10578</name>
</gene>
<evidence type="ECO:0000256" key="8">
    <source>
        <dbReference type="ARBA" id="ARBA00022833"/>
    </source>
</evidence>
<evidence type="ECO:0000256" key="1">
    <source>
        <dbReference type="ARBA" id="ARBA00000086"/>
    </source>
</evidence>
<accession>A0A1H6XH13</accession>
<dbReference type="GO" id="GO:0008725">
    <property type="term" value="F:DNA-3-methyladenine glycosylase activity"/>
    <property type="evidence" value="ECO:0007669"/>
    <property type="project" value="TreeGrafter"/>
</dbReference>
<keyword evidence="6" id="KW-0479">Metal-binding</keyword>
<dbReference type="InterPro" id="IPR018060">
    <property type="entry name" value="HTH_AraC"/>
</dbReference>
<dbReference type="PROSITE" id="PS01124">
    <property type="entry name" value="HTH_ARAC_FAMILY_2"/>
    <property type="match status" value="1"/>
</dbReference>
<dbReference type="InterPro" id="IPR018062">
    <property type="entry name" value="HTH_AraC-typ_CS"/>
</dbReference>
<sequence length="489" mass="52757">MPSALTRAQMLDRMFAADPAYDGIFITGVVSTGIYCLPSCRARKPKPQNVEFYPGPREALAAGLRACRRCRPDECYAGRFPDEERLSVLSGRPVSDWPSVGELARALKVGPSKLHELFREHFHQTPAEWLARRRVEEARALLLAEPERTIAGIAFEVGFGSLSTFGAQFRRLSALTPHAYRSLPDSAQFRLTLPGDYPARRVLLDLGRDPHASTARVEGQRLTFSLDLGNGPDCIDGPGWAQVDLNPGAARVTLPGAAGPGAARVHRALLRVLGLESSPTRFQVAAQALPGWSPLVKDAPGLRLPLTPSRFDGLVWAVLGQGVGFAQACCLRRRLLECLGPALPCGLYPLPQPAQVAALSPDTLRGLGLTRARASSLQALAAAVAAGRLDLDRLAQSPWPQVERALLALPGFGPWAAGYALLRAFGAADAWPTGDAALARSWQTRRGLPRRPTATELTAACAPLRPHRALAAFYLWQADRTAGPDWSRP</sequence>
<dbReference type="SUPFAM" id="SSF48150">
    <property type="entry name" value="DNA-glycosylase"/>
    <property type="match status" value="1"/>
</dbReference>
<evidence type="ECO:0000256" key="6">
    <source>
        <dbReference type="ARBA" id="ARBA00022723"/>
    </source>
</evidence>
<dbReference type="RefSeq" id="WP_092264070.1">
    <property type="nucleotide sequence ID" value="NZ_FNZA01000005.1"/>
</dbReference>
<dbReference type="SUPFAM" id="SSF57884">
    <property type="entry name" value="Ada DNA repair protein, N-terminal domain (N-Ada 10)"/>
    <property type="match status" value="1"/>
</dbReference>
<protein>
    <recommendedName>
        <fullName evidence="3">DNA-3-methyladenine glycosylase II</fullName>
        <ecNumber evidence="3">3.2.2.21</ecNumber>
    </recommendedName>
</protein>
<keyword evidence="16" id="KW-1185">Reference proteome</keyword>
<dbReference type="GO" id="GO:0008270">
    <property type="term" value="F:zinc ion binding"/>
    <property type="evidence" value="ECO:0007669"/>
    <property type="project" value="InterPro"/>
</dbReference>
<reference evidence="16" key="1">
    <citation type="submission" date="2016-10" db="EMBL/GenBank/DDBJ databases">
        <authorList>
            <person name="Varghese N."/>
            <person name="Submissions S."/>
        </authorList>
    </citation>
    <scope>NUCLEOTIDE SEQUENCE [LARGE SCALE GENOMIC DNA]</scope>
    <source>
        <strain evidence="16">CGMCC 1.10218</strain>
    </source>
</reference>
<keyword evidence="11" id="KW-0010">Activator</keyword>
<keyword evidence="8" id="KW-0862">Zinc</keyword>
<dbReference type="GO" id="GO:0006307">
    <property type="term" value="P:DNA alkylation repair"/>
    <property type="evidence" value="ECO:0007669"/>
    <property type="project" value="TreeGrafter"/>
</dbReference>
<dbReference type="Gene3D" id="1.10.340.30">
    <property type="entry name" value="Hypothetical protein, domain 2"/>
    <property type="match status" value="1"/>
</dbReference>
<dbReference type="GO" id="GO:0043565">
    <property type="term" value="F:sequence-specific DNA binding"/>
    <property type="evidence" value="ECO:0007669"/>
    <property type="project" value="InterPro"/>
</dbReference>
<evidence type="ECO:0000256" key="5">
    <source>
        <dbReference type="ARBA" id="ARBA00022679"/>
    </source>
</evidence>
<evidence type="ECO:0000313" key="15">
    <source>
        <dbReference type="EMBL" id="SEJ23875.1"/>
    </source>
</evidence>
<evidence type="ECO:0000256" key="3">
    <source>
        <dbReference type="ARBA" id="ARBA00012000"/>
    </source>
</evidence>
<dbReference type="GO" id="GO:0006285">
    <property type="term" value="P:base-excision repair, AP site formation"/>
    <property type="evidence" value="ECO:0007669"/>
    <property type="project" value="TreeGrafter"/>
</dbReference>
<dbReference type="Pfam" id="PF12833">
    <property type="entry name" value="HTH_18"/>
    <property type="match status" value="1"/>
</dbReference>
<evidence type="ECO:0000259" key="14">
    <source>
        <dbReference type="PROSITE" id="PS01124"/>
    </source>
</evidence>
<dbReference type="GO" id="GO:0032131">
    <property type="term" value="F:alkylated DNA binding"/>
    <property type="evidence" value="ECO:0007669"/>
    <property type="project" value="TreeGrafter"/>
</dbReference>
<dbReference type="STRING" id="856736.SAMN04488058_10578"/>